<reference evidence="1 2" key="1">
    <citation type="submission" date="2023-12" db="EMBL/GenBank/DDBJ databases">
        <title>Baltic Sea Cyanobacteria.</title>
        <authorList>
            <person name="Delbaje E."/>
            <person name="Fewer D.P."/>
            <person name="Shishido T.K."/>
        </authorList>
    </citation>
    <scope>NUCLEOTIDE SEQUENCE [LARGE SCALE GENOMIC DNA]</scope>
    <source>
        <strain evidence="1 2">UHCC-0300</strain>
    </source>
</reference>
<evidence type="ECO:0000313" key="1">
    <source>
        <dbReference type="EMBL" id="MEA5583577.1"/>
    </source>
</evidence>
<sequence>MDAILERSHELKQALVDFVLDAEGEIAEALETYAAEHLRRGSGNSSQQDLIIDSFIVQGQVGDQSPLDLFIENRQDLSDRDCNLLKNWHHSFIGLFCITNLLPDGFEFTNWLTDKHYIVKPSDTETLEKLSRLKVGEILLTHIFPINNDYWMFSSPYTIMGKLGKPKLAVAIGNFKENYKNNLYSDAPELLEEAWQSVEQYHQQFVDFFGSDEITLPGYQLNKKIAEFQELITEKRLVEAGIDTSKSLAEMAEEAGVSEEEIQTAAKEVGADSNAVSQLFDGNNSTGKSKMVMPKVHLPPELRKAEQVTALSHPRWGQMFLPSYSKLQTILSDEDVQNLEGHEKLIRHYLEDKSINAFIWHRLAQKYPIQLEKLLQDFLERPEFKLANDLDALLGQFNKPLEPDLPEIASVPIHLHNLFQEAIAEVHKSKPKGKGQKKSVKGFK</sequence>
<gene>
    <name evidence="1" type="ORF">VB620_19820</name>
</gene>
<dbReference type="Proteomes" id="UP001302120">
    <property type="component" value="Unassembled WGS sequence"/>
</dbReference>
<dbReference type="RefSeq" id="WP_323197873.1">
    <property type="nucleotide sequence ID" value="NZ_JAYGHG010000047.1"/>
</dbReference>
<dbReference type="EMBL" id="JAYGHG010000047">
    <property type="protein sequence ID" value="MEA5583577.1"/>
    <property type="molecule type" value="Genomic_DNA"/>
</dbReference>
<organism evidence="1 2">
    <name type="scientific">Nodularia harveyana UHCC-0300</name>
    <dbReference type="NCBI Taxonomy" id="2974287"/>
    <lineage>
        <taxon>Bacteria</taxon>
        <taxon>Bacillati</taxon>
        <taxon>Cyanobacteriota</taxon>
        <taxon>Cyanophyceae</taxon>
        <taxon>Nostocales</taxon>
        <taxon>Nodulariaceae</taxon>
        <taxon>Nodularia</taxon>
    </lineage>
</organism>
<evidence type="ECO:0000313" key="2">
    <source>
        <dbReference type="Proteomes" id="UP001302120"/>
    </source>
</evidence>
<name>A0ABU5UJ78_9CYAN</name>
<accession>A0ABU5UJ78</accession>
<proteinExistence type="predicted"/>
<comment type="caution">
    <text evidence="1">The sequence shown here is derived from an EMBL/GenBank/DDBJ whole genome shotgun (WGS) entry which is preliminary data.</text>
</comment>
<keyword evidence="2" id="KW-1185">Reference proteome</keyword>
<protein>
    <submittedName>
        <fullName evidence="1">Uncharacterized protein</fullName>
    </submittedName>
</protein>